<dbReference type="Pfam" id="PF04072">
    <property type="entry name" value="LCM"/>
    <property type="match status" value="1"/>
</dbReference>
<dbReference type="EMBL" id="JAPHNL010000013">
    <property type="protein sequence ID" value="MCX3058669.1"/>
    <property type="molecule type" value="Genomic_DNA"/>
</dbReference>
<sequence>MQTGRASRTALAVAQARAYHQIADEPRIFTDPYAVPLVGESGLEHGEFDHGIDPDLVRRRRLWLAARSRFADEALAEAVGAGVRQVVVLGAGLDTSALRNTRADVRYFEVDHPATQQWKRDRIAAAEIAVPSTLTFVPVDFETSTLAEGLAAAGFDRDRPAVFVCLGVVMYLTRAAADATWRYITGQGGGAADPRTVLVMDYALPREQTPERDERAKRVAAVGEPWLSWFTEDEMRRELVAAGFGEIEDHAASAVLDGYLGRTGAARTGVARIVRATVA</sequence>
<evidence type="ECO:0000256" key="4">
    <source>
        <dbReference type="ARBA" id="ARBA00022679"/>
    </source>
</evidence>
<keyword evidence="4" id="KW-0808">Transferase</keyword>
<evidence type="ECO:0000256" key="3">
    <source>
        <dbReference type="ARBA" id="ARBA00022603"/>
    </source>
</evidence>
<comment type="similarity">
    <text evidence="2 6">Belongs to the UPF0677 family.</text>
</comment>
<dbReference type="RefSeq" id="WP_266595868.1">
    <property type="nucleotide sequence ID" value="NZ_JAPHNL010000013.1"/>
</dbReference>
<keyword evidence="3 6" id="KW-0489">Methyltransferase</keyword>
<dbReference type="InterPro" id="IPR011610">
    <property type="entry name" value="SAM_mthyl_Trfase_ML2640-like"/>
</dbReference>
<evidence type="ECO:0000313" key="7">
    <source>
        <dbReference type="EMBL" id="MCX3058669.1"/>
    </source>
</evidence>
<dbReference type="Gene3D" id="3.40.50.150">
    <property type="entry name" value="Vaccinia Virus protein VP39"/>
    <property type="match status" value="1"/>
</dbReference>
<evidence type="ECO:0000256" key="2">
    <source>
        <dbReference type="ARBA" id="ARBA00008138"/>
    </source>
</evidence>
<keyword evidence="8" id="KW-1185">Reference proteome</keyword>
<dbReference type="InterPro" id="IPR007213">
    <property type="entry name" value="Ppm1/Ppm2/Tcmp"/>
</dbReference>
<dbReference type="NCBIfam" id="TIGR00027">
    <property type="entry name" value="mthyl_TIGR00027"/>
    <property type="match status" value="1"/>
</dbReference>
<accession>A0ABT3TNP6</accession>
<dbReference type="PANTHER" id="PTHR43619:SF2">
    <property type="entry name" value="S-ADENOSYL-L-METHIONINE-DEPENDENT METHYLTRANSFERASES SUPERFAMILY PROTEIN"/>
    <property type="match status" value="1"/>
</dbReference>
<proteinExistence type="inferred from homology"/>
<evidence type="ECO:0000256" key="5">
    <source>
        <dbReference type="ARBA" id="ARBA00022691"/>
    </source>
</evidence>
<dbReference type="SUPFAM" id="SSF53335">
    <property type="entry name" value="S-adenosyl-L-methionine-dependent methyltransferases"/>
    <property type="match status" value="1"/>
</dbReference>
<comment type="caution">
    <text evidence="7">The sequence shown here is derived from an EMBL/GenBank/DDBJ whole genome shotgun (WGS) entry which is preliminary data.</text>
</comment>
<organism evidence="7 8">
    <name type="scientific">Streptomyces beihaiensis</name>
    <dbReference type="NCBI Taxonomy" id="2984495"/>
    <lineage>
        <taxon>Bacteria</taxon>
        <taxon>Bacillati</taxon>
        <taxon>Actinomycetota</taxon>
        <taxon>Actinomycetes</taxon>
        <taxon>Kitasatosporales</taxon>
        <taxon>Streptomycetaceae</taxon>
        <taxon>Streptomyces</taxon>
    </lineage>
</organism>
<dbReference type="GO" id="GO:0008168">
    <property type="term" value="F:methyltransferase activity"/>
    <property type="evidence" value="ECO:0007669"/>
    <property type="project" value="UniProtKB-KW"/>
</dbReference>
<dbReference type="InterPro" id="IPR029063">
    <property type="entry name" value="SAM-dependent_MTases_sf"/>
</dbReference>
<reference evidence="7" key="1">
    <citation type="submission" date="2022-10" db="EMBL/GenBank/DDBJ databases">
        <title>Streptomyces beihaiensis sp. nov., a chitin degrading actinobacterium, isolated from shrimp pond soil.</title>
        <authorList>
            <person name="Xie J."/>
            <person name="Shen N."/>
        </authorList>
    </citation>
    <scope>NUCLEOTIDE SEQUENCE</scope>
    <source>
        <strain evidence="7">GXMU-J5</strain>
    </source>
</reference>
<dbReference type="PANTHER" id="PTHR43619">
    <property type="entry name" value="S-ADENOSYL-L-METHIONINE-DEPENDENT METHYLTRANSFERASE YKTD-RELATED"/>
    <property type="match status" value="1"/>
</dbReference>
<name>A0ABT3TNP6_9ACTN</name>
<dbReference type="EC" id="2.1.1.-" evidence="6"/>
<protein>
    <recommendedName>
        <fullName evidence="6">S-adenosyl-L-methionine-dependent methyltransferase</fullName>
        <ecNumber evidence="6">2.1.1.-</ecNumber>
    </recommendedName>
</protein>
<evidence type="ECO:0000256" key="6">
    <source>
        <dbReference type="RuleBase" id="RU362030"/>
    </source>
</evidence>
<evidence type="ECO:0000313" key="8">
    <source>
        <dbReference type="Proteomes" id="UP001163064"/>
    </source>
</evidence>
<evidence type="ECO:0000256" key="1">
    <source>
        <dbReference type="ARBA" id="ARBA00003907"/>
    </source>
</evidence>
<dbReference type="Proteomes" id="UP001163064">
    <property type="component" value="Unassembled WGS sequence"/>
</dbReference>
<keyword evidence="5 6" id="KW-0949">S-adenosyl-L-methionine</keyword>
<dbReference type="GO" id="GO:0032259">
    <property type="term" value="P:methylation"/>
    <property type="evidence" value="ECO:0007669"/>
    <property type="project" value="UniProtKB-KW"/>
</dbReference>
<comment type="function">
    <text evidence="1 6">Exhibits S-adenosyl-L-methionine-dependent methyltransferase activity.</text>
</comment>
<gene>
    <name evidence="7" type="ORF">OFY01_02565</name>
</gene>